<keyword evidence="1" id="KW-0812">Transmembrane</keyword>
<evidence type="ECO:0000313" key="3">
    <source>
        <dbReference type="EMBL" id="MBP2019367.1"/>
    </source>
</evidence>
<feature type="transmembrane region" description="Helical" evidence="1">
    <location>
        <begin position="189"/>
        <end position="213"/>
    </location>
</feature>
<proteinExistence type="predicted"/>
<feature type="domain" description="Urease accessory protein UreH-like transmembrane" evidence="2">
    <location>
        <begin position="40"/>
        <end position="244"/>
    </location>
</feature>
<dbReference type="Proteomes" id="UP001519289">
    <property type="component" value="Unassembled WGS sequence"/>
</dbReference>
<accession>A0ABS4JUZ8</accession>
<dbReference type="EMBL" id="JAGGLG010000027">
    <property type="protein sequence ID" value="MBP2019367.1"/>
    <property type="molecule type" value="Genomic_DNA"/>
</dbReference>
<gene>
    <name evidence="3" type="ORF">J2Z79_002806</name>
</gene>
<evidence type="ECO:0000256" key="1">
    <source>
        <dbReference type="SAM" id="Phobius"/>
    </source>
</evidence>
<dbReference type="InterPro" id="IPR039447">
    <property type="entry name" value="UreH-like_TM_dom"/>
</dbReference>
<dbReference type="RefSeq" id="WP_209467480.1">
    <property type="nucleotide sequence ID" value="NZ_JAGGLG010000027.1"/>
</dbReference>
<dbReference type="InterPro" id="IPR051790">
    <property type="entry name" value="Cytochrome_c-biogenesis_DsbD"/>
</dbReference>
<organism evidence="3 4">
    <name type="scientific">Symbiobacterium terraclitae</name>
    <dbReference type="NCBI Taxonomy" id="557451"/>
    <lineage>
        <taxon>Bacteria</taxon>
        <taxon>Bacillati</taxon>
        <taxon>Bacillota</taxon>
        <taxon>Clostridia</taxon>
        <taxon>Eubacteriales</taxon>
        <taxon>Symbiobacteriaceae</taxon>
        <taxon>Symbiobacterium</taxon>
    </lineage>
</organism>
<reference evidence="3 4" key="1">
    <citation type="submission" date="2021-03" db="EMBL/GenBank/DDBJ databases">
        <title>Genomic Encyclopedia of Type Strains, Phase IV (KMG-IV): sequencing the most valuable type-strain genomes for metagenomic binning, comparative biology and taxonomic classification.</title>
        <authorList>
            <person name="Goeker M."/>
        </authorList>
    </citation>
    <scope>NUCLEOTIDE SEQUENCE [LARGE SCALE GENOMIC DNA]</scope>
    <source>
        <strain evidence="3 4">DSM 27138</strain>
    </source>
</reference>
<feature type="transmembrane region" description="Helical" evidence="1">
    <location>
        <begin position="74"/>
        <end position="98"/>
    </location>
</feature>
<evidence type="ECO:0000313" key="4">
    <source>
        <dbReference type="Proteomes" id="UP001519289"/>
    </source>
</evidence>
<keyword evidence="1" id="KW-0472">Membrane</keyword>
<keyword evidence="1" id="KW-1133">Transmembrane helix</keyword>
<keyword evidence="4" id="KW-1185">Reference proteome</keyword>
<name>A0ABS4JUZ8_9FIRM</name>
<protein>
    <submittedName>
        <fullName evidence="3">Cytochrome c biogenesis protein CcdA</fullName>
    </submittedName>
</protein>
<sequence>MEILSALSYEWYLMLSRLSSALSSPIEGLLGAQDIPGLSALLLGLLGGLAPCQVSANAGAIAYVSQSDPRRHPLWASVGAFVLGKAMVYALLGSLAVMLGWRLPAPAMVFLRRLSGPLLVAMALFLLGWIFWQGTLGAGIAERLQARLPRWLSPAFGLGAAFALSFCPTMAMIFFGWLVPLLLQARAGLLLAVIFAAGTAVPVLLWASALSLGRSTARAGLRGLRRADRYVRRIAGAVLLMLGLNDVLLYWFM</sequence>
<evidence type="ECO:0000259" key="2">
    <source>
        <dbReference type="Pfam" id="PF13386"/>
    </source>
</evidence>
<dbReference type="PANTHER" id="PTHR31272">
    <property type="entry name" value="CYTOCHROME C-TYPE BIOGENESIS PROTEIN HI_1454-RELATED"/>
    <property type="match status" value="1"/>
</dbReference>
<feature type="transmembrane region" description="Helical" evidence="1">
    <location>
        <begin position="118"/>
        <end position="140"/>
    </location>
</feature>
<feature type="transmembrane region" description="Helical" evidence="1">
    <location>
        <begin position="234"/>
        <end position="252"/>
    </location>
</feature>
<dbReference type="PANTHER" id="PTHR31272:SF4">
    <property type="entry name" value="CYTOCHROME C-TYPE BIOGENESIS PROTEIN HI_1454-RELATED"/>
    <property type="match status" value="1"/>
</dbReference>
<feature type="transmembrane region" description="Helical" evidence="1">
    <location>
        <begin position="152"/>
        <end position="177"/>
    </location>
</feature>
<comment type="caution">
    <text evidence="3">The sequence shown here is derived from an EMBL/GenBank/DDBJ whole genome shotgun (WGS) entry which is preliminary data.</text>
</comment>
<dbReference type="Pfam" id="PF13386">
    <property type="entry name" value="DsbD_2"/>
    <property type="match status" value="1"/>
</dbReference>
<feature type="transmembrane region" description="Helical" evidence="1">
    <location>
        <begin position="38"/>
        <end position="62"/>
    </location>
</feature>